<sequence>MKQLIKLDDWKRKDHYLFFSKFEEPFFGVTINIDCTLAYQQAKSKGNSFFLYYLYRALKAANSIENFRYRIINKEVYLFDEIHASATINRPDETFGFSYMDYNENEELFNKNAKEEIVRVQQSKGLIPAGSGENVIHFSAVPWLDFTSLSHARSFTFPDSCPKISFGKVTENNGKKLISVSIHAHHGLMDGFHIGLFAEKFQELMNEM</sequence>
<evidence type="ECO:0000313" key="5">
    <source>
        <dbReference type="Proteomes" id="UP001107960"/>
    </source>
</evidence>
<dbReference type="EMBL" id="JACXXP010000008">
    <property type="protein sequence ID" value="MBD3904751.1"/>
    <property type="molecule type" value="Genomic_DNA"/>
</dbReference>
<dbReference type="PIRSF" id="PIRSF000440">
    <property type="entry name" value="CAT"/>
    <property type="match status" value="1"/>
</dbReference>
<dbReference type="EMBL" id="JAJJML010000001">
    <property type="protein sequence ID" value="MCC9033690.1"/>
    <property type="molecule type" value="Genomic_DNA"/>
</dbReference>
<protein>
    <submittedName>
        <fullName evidence="3">Chloramphenicol acetyltransferase</fullName>
    </submittedName>
</protein>
<dbReference type="GO" id="GO:0008811">
    <property type="term" value="F:chloramphenicol O-acetyltransferase activity"/>
    <property type="evidence" value="ECO:0007669"/>
    <property type="project" value="InterPro"/>
</dbReference>
<dbReference type="PANTHER" id="PTHR38474:SF1">
    <property type="entry name" value="SLR0299 PROTEIN"/>
    <property type="match status" value="1"/>
</dbReference>
<feature type="active site" description="Proton acceptor" evidence="1">
    <location>
        <position position="186"/>
    </location>
</feature>
<dbReference type="Proteomes" id="UP000603715">
    <property type="component" value="Unassembled WGS sequence"/>
</dbReference>
<dbReference type="AlphaFoldDB" id="A0A9Q3UTZ4"/>
<dbReference type="Proteomes" id="UP001107960">
    <property type="component" value="Unassembled WGS sequence"/>
</dbReference>
<accession>A0A9Q3UTZ4</accession>
<keyword evidence="4" id="KW-1185">Reference proteome</keyword>
<evidence type="ECO:0000313" key="4">
    <source>
        <dbReference type="Proteomes" id="UP000603715"/>
    </source>
</evidence>
<organism evidence="3 5">
    <name type="scientific">Chryseobacterium muglaense</name>
    <dbReference type="NCBI Taxonomy" id="2893752"/>
    <lineage>
        <taxon>Bacteria</taxon>
        <taxon>Pseudomonadati</taxon>
        <taxon>Bacteroidota</taxon>
        <taxon>Flavobacteriia</taxon>
        <taxon>Flavobacteriales</taxon>
        <taxon>Weeksellaceae</taxon>
        <taxon>Chryseobacterium group</taxon>
        <taxon>Chryseobacterium</taxon>
    </lineage>
</organism>
<reference evidence="3" key="1">
    <citation type="submission" date="2021-11" db="EMBL/GenBank/DDBJ databases">
        <title>Description of novel Chryseobacterium species.</title>
        <authorList>
            <person name="Saticioglu I.B."/>
            <person name="Ay H."/>
            <person name="Altun S."/>
            <person name="Duman M."/>
        </authorList>
    </citation>
    <scope>NUCLEOTIDE SEQUENCE</scope>
    <source>
        <strain evidence="3">C-39</strain>
    </source>
</reference>
<comment type="caution">
    <text evidence="3">The sequence shown here is derived from an EMBL/GenBank/DDBJ whole genome shotgun (WGS) entry which is preliminary data.</text>
</comment>
<dbReference type="SUPFAM" id="SSF52777">
    <property type="entry name" value="CoA-dependent acyltransferases"/>
    <property type="match status" value="1"/>
</dbReference>
<evidence type="ECO:0000313" key="2">
    <source>
        <dbReference type="EMBL" id="MBD3904751.1"/>
    </source>
</evidence>
<reference evidence="2" key="3">
    <citation type="submission" date="2024-05" db="EMBL/GenBank/DDBJ databases">
        <title>Description of novel Chryseobacterium sp. strain C-2.</title>
        <authorList>
            <person name="Saticioglu I.B."/>
        </authorList>
    </citation>
    <scope>NUCLEOTIDE SEQUENCE</scope>
    <source>
        <strain evidence="2">C-2</strain>
    </source>
</reference>
<dbReference type="InterPro" id="IPR001707">
    <property type="entry name" value="Cmp_AcTrfase"/>
</dbReference>
<name>A0A9Q3UTZ4_9FLAO</name>
<dbReference type="Gene3D" id="3.30.559.10">
    <property type="entry name" value="Chloramphenicol acetyltransferase-like domain"/>
    <property type="match status" value="1"/>
</dbReference>
<gene>
    <name evidence="2" type="ORF">IEW27_09115</name>
    <name evidence="3" type="ORF">LNP80_05375</name>
</gene>
<proteinExistence type="predicted"/>
<dbReference type="Pfam" id="PF00302">
    <property type="entry name" value="CAT"/>
    <property type="match status" value="1"/>
</dbReference>
<reference evidence="4" key="2">
    <citation type="submission" date="2023-07" db="EMBL/GenBank/DDBJ databases">
        <title>Description of novel Chryseobacterium sp. strain C-2.</title>
        <authorList>
            <person name="Saticioglu I.B."/>
        </authorList>
    </citation>
    <scope>NUCLEOTIDE SEQUENCE [LARGE SCALE GENOMIC DNA]</scope>
    <source>
        <strain evidence="4">C-2</strain>
    </source>
</reference>
<evidence type="ECO:0000256" key="1">
    <source>
        <dbReference type="PIRSR" id="PIRSR000440-1"/>
    </source>
</evidence>
<dbReference type="PANTHER" id="PTHR38474">
    <property type="entry name" value="SLR0299 PROTEIN"/>
    <property type="match status" value="1"/>
</dbReference>
<dbReference type="RefSeq" id="WP_191179285.1">
    <property type="nucleotide sequence ID" value="NZ_JACXXP010000008.1"/>
</dbReference>
<evidence type="ECO:0000313" key="3">
    <source>
        <dbReference type="EMBL" id="MCC9033690.1"/>
    </source>
</evidence>
<dbReference type="InterPro" id="IPR023213">
    <property type="entry name" value="CAT-like_dom_sf"/>
</dbReference>
<dbReference type="SMART" id="SM01059">
    <property type="entry name" value="CAT"/>
    <property type="match status" value="1"/>
</dbReference>